<organism evidence="1 2">
    <name type="scientific">Clostridium manihotivorum</name>
    <dbReference type="NCBI Taxonomy" id="2320868"/>
    <lineage>
        <taxon>Bacteria</taxon>
        <taxon>Bacillati</taxon>
        <taxon>Bacillota</taxon>
        <taxon>Clostridia</taxon>
        <taxon>Eubacteriales</taxon>
        <taxon>Clostridiaceae</taxon>
        <taxon>Clostridium</taxon>
    </lineage>
</organism>
<dbReference type="EMBL" id="CP025746">
    <property type="protein sequence ID" value="QAA32756.1"/>
    <property type="molecule type" value="Genomic_DNA"/>
</dbReference>
<dbReference type="KEGG" id="cmah:C1I91_14530"/>
<protein>
    <submittedName>
        <fullName evidence="1">Helix-turn-helix domain-containing protein</fullName>
    </submittedName>
</protein>
<reference evidence="1 2" key="1">
    <citation type="submission" date="2018-01" db="EMBL/GenBank/DDBJ databases">
        <title>Genome Sequencing and Assembly of Anaerobacter polyendosporus strain CT4.</title>
        <authorList>
            <person name="Tachaapaikoon C."/>
            <person name="Sutheeworapong S."/>
            <person name="Jenjaroenpun P."/>
            <person name="Wongsurawat T."/>
            <person name="Nookeaw I."/>
            <person name="Cheawchanlertfa P."/>
            <person name="Kosugi A."/>
            <person name="Cheevadhanarak S."/>
            <person name="Ratanakhanokchai K."/>
        </authorList>
    </citation>
    <scope>NUCLEOTIDE SEQUENCE [LARGE SCALE GENOMIC DNA]</scope>
    <source>
        <strain evidence="1 2">CT4</strain>
    </source>
</reference>
<name>A0A3R5TG82_9CLOT</name>
<evidence type="ECO:0000313" key="1">
    <source>
        <dbReference type="EMBL" id="QAA32756.1"/>
    </source>
</evidence>
<dbReference type="AlphaFoldDB" id="A0A3R5TG82"/>
<gene>
    <name evidence="1" type="ORF">C1I91_14530</name>
</gene>
<accession>A0A3R5TG82</accession>
<dbReference type="Gene3D" id="1.10.10.10">
    <property type="entry name" value="Winged helix-like DNA-binding domain superfamily/Winged helix DNA-binding domain"/>
    <property type="match status" value="1"/>
</dbReference>
<evidence type="ECO:0000313" key="2">
    <source>
        <dbReference type="Proteomes" id="UP000286268"/>
    </source>
</evidence>
<dbReference type="Pfam" id="PF13730">
    <property type="entry name" value="HTH_36"/>
    <property type="match status" value="1"/>
</dbReference>
<dbReference type="OrthoDB" id="9799748at2"/>
<proteinExistence type="predicted"/>
<dbReference type="Proteomes" id="UP000286268">
    <property type="component" value="Chromosome"/>
</dbReference>
<sequence length="204" mass="23432">MKKNELLDQVYKSNLPSRAKQIMFYLINRSNAEGTCFPSVKTIASDCGISARTVQRTMTIILQEGFIKKDSRFREKGGQTSNLYTLCCPSETSEGVDDKELNIKEEKVEDNCNENNIKMQIVTFDDYTSSDDLISEIINEDLLKEDEPNHNGATESSYRDDRSCIPTEYCSIFKPFKRIESNWCFLDNYTIVQCRREGDSLQPP</sequence>
<dbReference type="RefSeq" id="WP_128213497.1">
    <property type="nucleotide sequence ID" value="NZ_CP025746.1"/>
</dbReference>
<dbReference type="InterPro" id="IPR036388">
    <property type="entry name" value="WH-like_DNA-bd_sf"/>
</dbReference>
<keyword evidence="2" id="KW-1185">Reference proteome</keyword>